<proteinExistence type="predicted"/>
<organism evidence="2 3">
    <name type="scientific">Salvelinus namaycush</name>
    <name type="common">Lake trout</name>
    <name type="synonym">Salmo namaycush</name>
    <dbReference type="NCBI Taxonomy" id="8040"/>
    <lineage>
        <taxon>Eukaryota</taxon>
        <taxon>Metazoa</taxon>
        <taxon>Chordata</taxon>
        <taxon>Craniata</taxon>
        <taxon>Vertebrata</taxon>
        <taxon>Euteleostomi</taxon>
        <taxon>Actinopterygii</taxon>
        <taxon>Neopterygii</taxon>
        <taxon>Teleostei</taxon>
        <taxon>Protacanthopterygii</taxon>
        <taxon>Salmoniformes</taxon>
        <taxon>Salmonidae</taxon>
        <taxon>Salmoninae</taxon>
        <taxon>Salvelinus</taxon>
    </lineage>
</organism>
<feature type="compositionally biased region" description="Basic residues" evidence="1">
    <location>
        <begin position="72"/>
        <end position="86"/>
    </location>
</feature>
<feature type="compositionally biased region" description="Basic residues" evidence="1">
    <location>
        <begin position="116"/>
        <end position="134"/>
    </location>
</feature>
<feature type="compositionally biased region" description="Basic residues" evidence="1">
    <location>
        <begin position="184"/>
        <end position="200"/>
    </location>
</feature>
<reference evidence="3" key="1">
    <citation type="submission" date="2025-08" db="UniProtKB">
        <authorList>
            <consortium name="RefSeq"/>
        </authorList>
    </citation>
    <scope>IDENTIFICATION</scope>
    <source>
        <tissue evidence="3">White muscle</tissue>
    </source>
</reference>
<sequence>MKEEATMSEKGATMLEKGATASEEGATASEEGATASEEGATASEEEAMDATGTGSEEESGEALSNGSPIPPKRGRPKGSGSKKPKILRVLDKRPMGRPRKVIDPNAVSAETTAPLKRGRPKKVQQKKKMGRPRKNLLSSEEEEERKILKSQPKGPRVWKPLGRPRIHPRVDPPATPTSPEPRVRGRPRKAITGRGAHLRKNPPPTSKVSKPPAKDDSPRKSGRPLGSFKAKRAAEEDRSNSAPSAKQGCTVSPIVRLYRCSNGKANVLDEAAFQAQRQRGRRKSVKVDYTTYDSEEENEDAERSEDEVFSSVEDDEEEEIKPRDGRGKASNPGKVAAAIKKKVVVVPKRQGRKPCSIKKVK</sequence>
<dbReference type="RefSeq" id="XP_038822519.1">
    <property type="nucleotide sequence ID" value="XM_038966591.1"/>
</dbReference>
<dbReference type="InterPro" id="IPR017956">
    <property type="entry name" value="AT_hook_DNA-bd_motif"/>
</dbReference>
<dbReference type="AlphaFoldDB" id="A0A8U0TMU1"/>
<dbReference type="PRINTS" id="PR00929">
    <property type="entry name" value="ATHOOK"/>
</dbReference>
<dbReference type="GO" id="GO:0003677">
    <property type="term" value="F:DNA binding"/>
    <property type="evidence" value="ECO:0007669"/>
    <property type="project" value="InterPro"/>
</dbReference>
<dbReference type="Proteomes" id="UP000808372">
    <property type="component" value="Chromosome 27"/>
</dbReference>
<dbReference type="GeneID" id="120022617"/>
<feature type="compositionally biased region" description="Polar residues" evidence="1">
    <location>
        <begin position="240"/>
        <end position="250"/>
    </location>
</feature>
<evidence type="ECO:0000256" key="1">
    <source>
        <dbReference type="SAM" id="MobiDB-lite"/>
    </source>
</evidence>
<feature type="compositionally biased region" description="Low complexity" evidence="1">
    <location>
        <begin position="18"/>
        <end position="42"/>
    </location>
</feature>
<feature type="region of interest" description="Disordered" evidence="1">
    <location>
        <begin position="272"/>
        <end position="335"/>
    </location>
</feature>
<feature type="compositionally biased region" description="Acidic residues" evidence="1">
    <location>
        <begin position="293"/>
        <end position="319"/>
    </location>
</feature>
<dbReference type="SMART" id="SM00384">
    <property type="entry name" value="AT_hook"/>
    <property type="match status" value="6"/>
</dbReference>
<gene>
    <name evidence="3" type="primary">LOC120022617</name>
</gene>
<name>A0A8U0TMU1_SALNM</name>
<keyword evidence="2" id="KW-1185">Reference proteome</keyword>
<evidence type="ECO:0000313" key="2">
    <source>
        <dbReference type="Proteomes" id="UP000808372"/>
    </source>
</evidence>
<feature type="region of interest" description="Disordered" evidence="1">
    <location>
        <begin position="1"/>
        <end position="253"/>
    </location>
</feature>
<evidence type="ECO:0000313" key="3">
    <source>
        <dbReference type="RefSeq" id="XP_038822519.1"/>
    </source>
</evidence>
<accession>A0A8U0TMU1</accession>
<protein>
    <submittedName>
        <fullName evidence="3">Protein ENL-like</fullName>
    </submittedName>
</protein>
<dbReference type="KEGG" id="snh:120022617"/>